<dbReference type="GO" id="GO:0003677">
    <property type="term" value="F:DNA binding"/>
    <property type="evidence" value="ECO:0007669"/>
    <property type="project" value="TreeGrafter"/>
</dbReference>
<accession>A0A3N4UY08</accession>
<reference evidence="9 10" key="1">
    <citation type="submission" date="2018-11" db="EMBL/GenBank/DDBJ databases">
        <title>Genomic Encyclopedia of Type Strains, Phase IV (KMG-IV): sequencing the most valuable type-strain genomes for metagenomic binning, comparative biology and taxonomic classification.</title>
        <authorList>
            <person name="Goeker M."/>
        </authorList>
    </citation>
    <scope>NUCLEOTIDE SEQUENCE [LARGE SCALE GENOMIC DNA]</scope>
    <source>
        <strain evidence="9 10">DSM 104731</strain>
    </source>
</reference>
<dbReference type="Gene3D" id="3.90.120.10">
    <property type="entry name" value="DNA Methylase, subunit A, domain 2"/>
    <property type="match status" value="1"/>
</dbReference>
<dbReference type="PANTHER" id="PTHR10629:SF52">
    <property type="entry name" value="DNA (CYTOSINE-5)-METHYLTRANSFERASE 1"/>
    <property type="match status" value="1"/>
</dbReference>
<organism evidence="9 10">
    <name type="scientific">Pacificibacter maritimus</name>
    <dbReference type="NCBI Taxonomy" id="762213"/>
    <lineage>
        <taxon>Bacteria</taxon>
        <taxon>Pseudomonadati</taxon>
        <taxon>Pseudomonadota</taxon>
        <taxon>Alphaproteobacteria</taxon>
        <taxon>Rhodobacterales</taxon>
        <taxon>Roseobacteraceae</taxon>
        <taxon>Pacificibacter</taxon>
    </lineage>
</organism>
<dbReference type="SUPFAM" id="SSF53335">
    <property type="entry name" value="S-adenosyl-L-methionine-dependent methyltransferases"/>
    <property type="match status" value="1"/>
</dbReference>
<dbReference type="EC" id="2.1.1.37" evidence="1"/>
<dbReference type="NCBIfam" id="TIGR00675">
    <property type="entry name" value="dcm"/>
    <property type="match status" value="1"/>
</dbReference>
<dbReference type="Proteomes" id="UP000269689">
    <property type="component" value="Unassembled WGS sequence"/>
</dbReference>
<dbReference type="GO" id="GO:0032259">
    <property type="term" value="P:methylation"/>
    <property type="evidence" value="ECO:0007669"/>
    <property type="project" value="UniProtKB-KW"/>
</dbReference>
<keyword evidence="2 7" id="KW-0489">Methyltransferase</keyword>
<keyword evidence="5" id="KW-0680">Restriction system</keyword>
<dbReference type="PROSITE" id="PS51679">
    <property type="entry name" value="SAM_MT_C5"/>
    <property type="match status" value="1"/>
</dbReference>
<dbReference type="PRINTS" id="PR00105">
    <property type="entry name" value="C5METTRFRASE"/>
</dbReference>
<evidence type="ECO:0000256" key="8">
    <source>
        <dbReference type="RuleBase" id="RU000416"/>
    </source>
</evidence>
<comment type="similarity">
    <text evidence="7 8">Belongs to the class I-like SAM-binding methyltransferase superfamily. C5-methyltransferase family.</text>
</comment>
<gene>
    <name evidence="9" type="ORF">EDD53_2163</name>
</gene>
<evidence type="ECO:0000256" key="4">
    <source>
        <dbReference type="ARBA" id="ARBA00022691"/>
    </source>
</evidence>
<evidence type="ECO:0000256" key="7">
    <source>
        <dbReference type="PROSITE-ProRule" id="PRU01016"/>
    </source>
</evidence>
<keyword evidence="3 7" id="KW-0808">Transferase</keyword>
<dbReference type="GO" id="GO:0044027">
    <property type="term" value="P:negative regulation of gene expression via chromosomal CpG island methylation"/>
    <property type="evidence" value="ECO:0007669"/>
    <property type="project" value="TreeGrafter"/>
</dbReference>
<evidence type="ECO:0000256" key="6">
    <source>
        <dbReference type="ARBA" id="ARBA00047422"/>
    </source>
</evidence>
<dbReference type="RefSeq" id="WP_246002355.1">
    <property type="nucleotide sequence ID" value="NZ_RKQK01000003.1"/>
</dbReference>
<dbReference type="InterPro" id="IPR029063">
    <property type="entry name" value="SAM-dependent_MTases_sf"/>
</dbReference>
<dbReference type="InterPro" id="IPR050390">
    <property type="entry name" value="C5-Methyltransferase"/>
</dbReference>
<name>A0A3N4UY08_9RHOB</name>
<dbReference type="Gene3D" id="3.40.50.150">
    <property type="entry name" value="Vaccinia Virus protein VP39"/>
    <property type="match status" value="1"/>
</dbReference>
<dbReference type="InterPro" id="IPR001525">
    <property type="entry name" value="C5_MeTfrase"/>
</dbReference>
<keyword evidence="4 7" id="KW-0949">S-adenosyl-L-methionine</keyword>
<dbReference type="GO" id="GO:0009307">
    <property type="term" value="P:DNA restriction-modification system"/>
    <property type="evidence" value="ECO:0007669"/>
    <property type="project" value="UniProtKB-KW"/>
</dbReference>
<evidence type="ECO:0000256" key="3">
    <source>
        <dbReference type="ARBA" id="ARBA00022679"/>
    </source>
</evidence>
<comment type="caution">
    <text evidence="9">The sequence shown here is derived from an EMBL/GenBank/DDBJ whole genome shotgun (WGS) entry which is preliminary data.</text>
</comment>
<evidence type="ECO:0000256" key="1">
    <source>
        <dbReference type="ARBA" id="ARBA00011975"/>
    </source>
</evidence>
<dbReference type="EMBL" id="RKQK01000003">
    <property type="protein sequence ID" value="RPE66460.1"/>
    <property type="molecule type" value="Genomic_DNA"/>
</dbReference>
<protein>
    <recommendedName>
        <fullName evidence="1">DNA (cytosine-5-)-methyltransferase</fullName>
        <ecNumber evidence="1">2.1.1.37</ecNumber>
    </recommendedName>
</protein>
<comment type="catalytic activity">
    <reaction evidence="6">
        <text>a 2'-deoxycytidine in DNA + S-adenosyl-L-methionine = a 5-methyl-2'-deoxycytidine in DNA + S-adenosyl-L-homocysteine + H(+)</text>
        <dbReference type="Rhea" id="RHEA:13681"/>
        <dbReference type="Rhea" id="RHEA-COMP:11369"/>
        <dbReference type="Rhea" id="RHEA-COMP:11370"/>
        <dbReference type="ChEBI" id="CHEBI:15378"/>
        <dbReference type="ChEBI" id="CHEBI:57856"/>
        <dbReference type="ChEBI" id="CHEBI:59789"/>
        <dbReference type="ChEBI" id="CHEBI:85452"/>
        <dbReference type="ChEBI" id="CHEBI:85454"/>
        <dbReference type="EC" id="2.1.1.37"/>
    </reaction>
</comment>
<evidence type="ECO:0000256" key="2">
    <source>
        <dbReference type="ARBA" id="ARBA00022603"/>
    </source>
</evidence>
<sequence length="513" mass="57448">MAVSSKIHIVDLFSGPGGLGEGFCAYTAEQHILKYHLGVSIEKDAAAHKTLRLRAFLRQFEKIPDVYYEFLAGNVEFPDWPALYPAEWNAAVEETWHAELGTPETAVALAAKIQTIKETSQRQTLLIGGPPCQAYSLVGRSRNLGVKDYTPSKDQRHFLYKEYCRVLSEFSPSVFVMENVKGMLSSSIEGAGIFDAVLNDLEMAGEGYQLFALSGKEPRFGRPDPRDFVLKSEEFGVPQARHRVIIVGIKRSISEKLPADVLPTIPKHASKSKVKDVLQCMPKLRSGLSRNDDRTSWFSALSEALTAVGEGTHEYAGANKGKFLKELNRVASANLKQNKSRKSTKHGKYPKSISEDLKSFLHDEAIIGLSCNETRGHMRSDLARYLYASCFTHAEKRSPKAKEFPASLAPNHANWESGKFSDRFRVQSWNSPGTTVTSHISKDGHYYIHPDASQCRSLTVREAARLQTFPDNYHFLGNRTEQFVQVGNAVPPYLAKQVAKAIWPVFEWIHRNE</sequence>
<dbReference type="GO" id="GO:0003886">
    <property type="term" value="F:DNA (cytosine-5-)-methyltransferase activity"/>
    <property type="evidence" value="ECO:0007669"/>
    <property type="project" value="UniProtKB-EC"/>
</dbReference>
<evidence type="ECO:0000313" key="10">
    <source>
        <dbReference type="Proteomes" id="UP000269689"/>
    </source>
</evidence>
<proteinExistence type="inferred from homology"/>
<keyword evidence="10" id="KW-1185">Reference proteome</keyword>
<dbReference type="AlphaFoldDB" id="A0A3N4UY08"/>
<evidence type="ECO:0000313" key="9">
    <source>
        <dbReference type="EMBL" id="RPE66460.1"/>
    </source>
</evidence>
<dbReference type="Pfam" id="PF00145">
    <property type="entry name" value="DNA_methylase"/>
    <property type="match status" value="1"/>
</dbReference>
<evidence type="ECO:0000256" key="5">
    <source>
        <dbReference type="ARBA" id="ARBA00022747"/>
    </source>
</evidence>
<dbReference type="PANTHER" id="PTHR10629">
    <property type="entry name" value="CYTOSINE-SPECIFIC METHYLTRANSFERASE"/>
    <property type="match status" value="1"/>
</dbReference>
<feature type="active site" evidence="7">
    <location>
        <position position="132"/>
    </location>
</feature>